<feature type="domain" description="HTH lysR-type" evidence="5">
    <location>
        <begin position="1"/>
        <end position="58"/>
    </location>
</feature>
<dbReference type="PRINTS" id="PR00039">
    <property type="entry name" value="HTHLYSR"/>
</dbReference>
<comment type="similarity">
    <text evidence="1">Belongs to the LysR transcriptional regulatory family.</text>
</comment>
<evidence type="ECO:0000256" key="1">
    <source>
        <dbReference type="ARBA" id="ARBA00009437"/>
    </source>
</evidence>
<dbReference type="Pfam" id="PF03466">
    <property type="entry name" value="LysR_substrate"/>
    <property type="match status" value="1"/>
</dbReference>
<protein>
    <submittedName>
        <fullName evidence="6">LysR family transcriptional regulator</fullName>
    </submittedName>
</protein>
<keyword evidence="7" id="KW-1185">Reference proteome</keyword>
<dbReference type="RefSeq" id="WP_379494852.1">
    <property type="nucleotide sequence ID" value="NZ_JBHSAO010000001.1"/>
</dbReference>
<evidence type="ECO:0000313" key="6">
    <source>
        <dbReference type="EMBL" id="MFC4022335.1"/>
    </source>
</evidence>
<evidence type="ECO:0000256" key="3">
    <source>
        <dbReference type="ARBA" id="ARBA00023125"/>
    </source>
</evidence>
<dbReference type="SUPFAM" id="SSF46785">
    <property type="entry name" value="Winged helix' DNA-binding domain"/>
    <property type="match status" value="1"/>
</dbReference>
<evidence type="ECO:0000259" key="5">
    <source>
        <dbReference type="PROSITE" id="PS50931"/>
    </source>
</evidence>
<dbReference type="Gene3D" id="1.10.10.10">
    <property type="entry name" value="Winged helix-like DNA-binding domain superfamily/Winged helix DNA-binding domain"/>
    <property type="match status" value="1"/>
</dbReference>
<evidence type="ECO:0000313" key="7">
    <source>
        <dbReference type="Proteomes" id="UP001595772"/>
    </source>
</evidence>
<dbReference type="SUPFAM" id="SSF53850">
    <property type="entry name" value="Periplasmic binding protein-like II"/>
    <property type="match status" value="1"/>
</dbReference>
<proteinExistence type="inferred from homology"/>
<evidence type="ECO:0000256" key="2">
    <source>
        <dbReference type="ARBA" id="ARBA00023015"/>
    </source>
</evidence>
<comment type="caution">
    <text evidence="6">The sequence shown here is derived from an EMBL/GenBank/DDBJ whole genome shotgun (WGS) entry which is preliminary data.</text>
</comment>
<dbReference type="InterPro" id="IPR036390">
    <property type="entry name" value="WH_DNA-bd_sf"/>
</dbReference>
<evidence type="ECO:0000256" key="4">
    <source>
        <dbReference type="ARBA" id="ARBA00023163"/>
    </source>
</evidence>
<dbReference type="PANTHER" id="PTHR30419">
    <property type="entry name" value="HTH-TYPE TRANSCRIPTIONAL REGULATOR YBHD"/>
    <property type="match status" value="1"/>
</dbReference>
<reference evidence="7" key="1">
    <citation type="journal article" date="2019" name="Int. J. Syst. Evol. Microbiol.">
        <title>The Global Catalogue of Microorganisms (GCM) 10K type strain sequencing project: providing services to taxonomists for standard genome sequencing and annotation.</title>
        <authorList>
            <consortium name="The Broad Institute Genomics Platform"/>
            <consortium name="The Broad Institute Genome Sequencing Center for Infectious Disease"/>
            <person name="Wu L."/>
            <person name="Ma J."/>
        </authorList>
    </citation>
    <scope>NUCLEOTIDE SEQUENCE [LARGE SCALE GENOMIC DNA]</scope>
    <source>
        <strain evidence="7">IBRC-M 10703</strain>
    </source>
</reference>
<accession>A0ABV8GRI8</accession>
<sequence>MDIIQIRYFIEVAKELNFTNASKKLFVSQAAVSKKIAALEDELGVVLLERNKRTVKLTSVGQTFYKDALEIITKIEEAVKKIEDISSSYKKTLRLGYLGPAEFKFLPDLLQNFHEKYPDINLISKQYYQGPLINSLINDNLDIIFSLSMIIEKYPNLIFKSIYSDSFVIYCHKNHRLSSEKFVNLSELKNENFIILSEESASYANNSIIKLCNENGLNPIIVNEPDNFEHLLMMVKSNIGISILPNSIFDYFNHDNQIITLPIKTDSLKSDLLNFDIGIAWNKNIQNPSVELFVNEVMKINIKSYNH</sequence>
<gene>
    <name evidence="6" type="ORF">ACFOUV_00725</name>
</gene>
<dbReference type="CDD" id="cd05466">
    <property type="entry name" value="PBP2_LTTR_substrate"/>
    <property type="match status" value="1"/>
</dbReference>
<dbReference type="InterPro" id="IPR000847">
    <property type="entry name" value="LysR_HTH_N"/>
</dbReference>
<dbReference type="PROSITE" id="PS50931">
    <property type="entry name" value="HTH_LYSR"/>
    <property type="match status" value="1"/>
</dbReference>
<name>A0ABV8GRI8_9BACI</name>
<dbReference type="EMBL" id="JBHSAO010000001">
    <property type="protein sequence ID" value="MFC4022335.1"/>
    <property type="molecule type" value="Genomic_DNA"/>
</dbReference>
<dbReference type="Gene3D" id="3.40.190.10">
    <property type="entry name" value="Periplasmic binding protein-like II"/>
    <property type="match status" value="2"/>
</dbReference>
<dbReference type="InterPro" id="IPR005119">
    <property type="entry name" value="LysR_subst-bd"/>
</dbReference>
<keyword evidence="4" id="KW-0804">Transcription</keyword>
<keyword evidence="3" id="KW-0238">DNA-binding</keyword>
<dbReference type="Proteomes" id="UP001595772">
    <property type="component" value="Unassembled WGS sequence"/>
</dbReference>
<dbReference type="InterPro" id="IPR050950">
    <property type="entry name" value="HTH-type_LysR_regulators"/>
</dbReference>
<dbReference type="Pfam" id="PF00126">
    <property type="entry name" value="HTH_1"/>
    <property type="match status" value="1"/>
</dbReference>
<organism evidence="6 7">
    <name type="scientific">Oceanobacillus longus</name>
    <dbReference type="NCBI Taxonomy" id="930120"/>
    <lineage>
        <taxon>Bacteria</taxon>
        <taxon>Bacillati</taxon>
        <taxon>Bacillota</taxon>
        <taxon>Bacilli</taxon>
        <taxon>Bacillales</taxon>
        <taxon>Bacillaceae</taxon>
        <taxon>Oceanobacillus</taxon>
    </lineage>
</organism>
<keyword evidence="2" id="KW-0805">Transcription regulation</keyword>
<dbReference type="PANTHER" id="PTHR30419:SF28">
    <property type="entry name" value="HTH-TYPE TRANSCRIPTIONAL REGULATOR BSDA"/>
    <property type="match status" value="1"/>
</dbReference>
<dbReference type="InterPro" id="IPR036388">
    <property type="entry name" value="WH-like_DNA-bd_sf"/>
</dbReference>